<keyword evidence="2" id="KW-1185">Reference proteome</keyword>
<name>A0A1G8F2W5_9ACTN</name>
<dbReference type="Pfam" id="PF13279">
    <property type="entry name" value="4HBT_2"/>
    <property type="match status" value="1"/>
</dbReference>
<protein>
    <submittedName>
        <fullName evidence="1">Enediyne biosynthesis thioesterase</fullName>
    </submittedName>
</protein>
<dbReference type="InterPro" id="IPR029069">
    <property type="entry name" value="HotDog_dom_sf"/>
</dbReference>
<accession>A0A1G8F2W5</accession>
<gene>
    <name evidence="1" type="ORF">SAMN05421505_12224</name>
</gene>
<proteinExistence type="predicted"/>
<dbReference type="AlphaFoldDB" id="A0A1G8F2W5"/>
<evidence type="ECO:0000313" key="2">
    <source>
        <dbReference type="Proteomes" id="UP000198923"/>
    </source>
</evidence>
<dbReference type="EMBL" id="FNCN01000022">
    <property type="protein sequence ID" value="SDH76349.1"/>
    <property type="molecule type" value="Genomic_DNA"/>
</dbReference>
<reference evidence="1 2" key="1">
    <citation type="submission" date="2016-10" db="EMBL/GenBank/DDBJ databases">
        <authorList>
            <person name="de Groot N.N."/>
        </authorList>
    </citation>
    <scope>NUCLEOTIDE SEQUENCE [LARGE SCALE GENOMIC DNA]</scope>
    <source>
        <strain evidence="1 2">CPCC 201354</strain>
    </source>
</reference>
<dbReference type="Gene3D" id="3.10.129.10">
    <property type="entry name" value="Hotdog Thioesterase"/>
    <property type="match status" value="1"/>
</dbReference>
<organism evidence="1 2">
    <name type="scientific">Sinosporangium album</name>
    <dbReference type="NCBI Taxonomy" id="504805"/>
    <lineage>
        <taxon>Bacteria</taxon>
        <taxon>Bacillati</taxon>
        <taxon>Actinomycetota</taxon>
        <taxon>Actinomycetes</taxon>
        <taxon>Streptosporangiales</taxon>
        <taxon>Streptosporangiaceae</taxon>
        <taxon>Sinosporangium</taxon>
    </lineage>
</organism>
<sequence length="150" mass="17226">MKTYNYRHLVTFEETNLVGNVYFTNYLRWQGHCRERFLADRAPGTLRSLRDGLALVTVNCRCDYFAELFALDQVELRMSLGGVEGNRVRMLFDYYRLPSQASSRTPELVARGEQTVACMARTADGDTTHADVPGEFARALEPYRTERTTQ</sequence>
<dbReference type="CDD" id="cd00586">
    <property type="entry name" value="4HBT"/>
    <property type="match status" value="1"/>
</dbReference>
<dbReference type="RefSeq" id="WP_218125951.1">
    <property type="nucleotide sequence ID" value="NZ_FNCN01000022.1"/>
</dbReference>
<dbReference type="Proteomes" id="UP000198923">
    <property type="component" value="Unassembled WGS sequence"/>
</dbReference>
<dbReference type="STRING" id="504805.SAMN05421505_12224"/>
<dbReference type="SUPFAM" id="SSF54637">
    <property type="entry name" value="Thioesterase/thiol ester dehydrase-isomerase"/>
    <property type="match status" value="1"/>
</dbReference>
<evidence type="ECO:0000313" key="1">
    <source>
        <dbReference type="EMBL" id="SDH76349.1"/>
    </source>
</evidence>